<dbReference type="AlphaFoldDB" id="A0ABD1DJN8"/>
<dbReference type="Proteomes" id="UP001562425">
    <property type="component" value="Unassembled WGS sequence"/>
</dbReference>
<keyword evidence="1" id="KW-0378">Hydrolase</keyword>
<keyword evidence="1" id="KW-0547">Nucleotide-binding</keyword>
<keyword evidence="1" id="KW-0234">DNA repair</keyword>
<dbReference type="GO" id="GO:0016787">
    <property type="term" value="F:hydrolase activity"/>
    <property type="evidence" value="ECO:0007669"/>
    <property type="project" value="UniProtKB-KW"/>
</dbReference>
<evidence type="ECO:0000256" key="1">
    <source>
        <dbReference type="RuleBase" id="RU363044"/>
    </source>
</evidence>
<feature type="compositionally biased region" description="Basic and acidic residues" evidence="2">
    <location>
        <begin position="1"/>
        <end position="15"/>
    </location>
</feature>
<dbReference type="GO" id="GO:0006281">
    <property type="term" value="P:DNA repair"/>
    <property type="evidence" value="ECO:0007669"/>
    <property type="project" value="UniProtKB-KW"/>
</dbReference>
<sequence>MLRRANELEPHTGRELEEDEGEMTEPPRPPMTGAERMRRHRKRKKEQEEEVRDVTAAERMRNYRQRKKLNQRETEPNDTPAALNLEPMPGGSRDPVRFFPRPDPNQLQLSPRGAMAPVDSVMPHGGKPNCKKADQAFRKKFTENELGAVCNICERIWFQDDLKPITTDGARVLLQPGHFESVAGFMGCQTCRNSLRDGRVPVLSITNGFTYPELPTDMPHLDIITERLISARLPFMQIRRLCHARAIGGTTLHHAYHITMSRQVTKMSFETLQVYRTEMQRVKAHIIDEISMVGAHILNITHLRLQDVYMNYLLAFGGVDLYLCGDLRQLFPVMAKPVFKPPANSISGAVLWQLLKYHELKQVMRQADKEFSDILTKIGNGDKLTADETKVIESRFFTAERLRQEQTEGA</sequence>
<evidence type="ECO:0000259" key="3">
    <source>
        <dbReference type="Pfam" id="PF05970"/>
    </source>
</evidence>
<organism evidence="4 5">
    <name type="scientific">Culex pipiens pipiens</name>
    <name type="common">Northern house mosquito</name>
    <dbReference type="NCBI Taxonomy" id="38569"/>
    <lineage>
        <taxon>Eukaryota</taxon>
        <taxon>Metazoa</taxon>
        <taxon>Ecdysozoa</taxon>
        <taxon>Arthropoda</taxon>
        <taxon>Hexapoda</taxon>
        <taxon>Insecta</taxon>
        <taxon>Pterygota</taxon>
        <taxon>Neoptera</taxon>
        <taxon>Endopterygota</taxon>
        <taxon>Diptera</taxon>
        <taxon>Nematocera</taxon>
        <taxon>Culicoidea</taxon>
        <taxon>Culicidae</taxon>
        <taxon>Culicinae</taxon>
        <taxon>Culicini</taxon>
        <taxon>Culex</taxon>
        <taxon>Culex</taxon>
    </lineage>
</organism>
<comment type="caution">
    <text evidence="4">The sequence shown here is derived from an EMBL/GenBank/DDBJ whole genome shotgun (WGS) entry which is preliminary data.</text>
</comment>
<gene>
    <name evidence="4" type="ORF">pipiens_008047</name>
</gene>
<keyword evidence="1" id="KW-0227">DNA damage</keyword>
<evidence type="ECO:0000313" key="4">
    <source>
        <dbReference type="EMBL" id="KAL1399634.1"/>
    </source>
</evidence>
<keyword evidence="1" id="KW-0067">ATP-binding</keyword>
<reference evidence="4 5" key="1">
    <citation type="submission" date="2024-05" db="EMBL/GenBank/DDBJ databases">
        <title>Culex pipiens pipiens assembly and annotation.</title>
        <authorList>
            <person name="Alout H."/>
            <person name="Durand T."/>
        </authorList>
    </citation>
    <scope>NUCLEOTIDE SEQUENCE [LARGE SCALE GENOMIC DNA]</scope>
    <source>
        <strain evidence="4">HA-2024</strain>
        <tissue evidence="4">Whole body</tissue>
    </source>
</reference>
<dbReference type="GO" id="GO:0005524">
    <property type="term" value="F:ATP binding"/>
    <property type="evidence" value="ECO:0007669"/>
    <property type="project" value="UniProtKB-KW"/>
</dbReference>
<feature type="region of interest" description="Disordered" evidence="2">
    <location>
        <begin position="1"/>
        <end position="90"/>
    </location>
</feature>
<protein>
    <recommendedName>
        <fullName evidence="1">ATP-dependent DNA helicase</fullName>
        <ecNumber evidence="1">5.6.2.3</ecNumber>
    </recommendedName>
</protein>
<name>A0ABD1DJN8_CULPP</name>
<keyword evidence="5" id="KW-1185">Reference proteome</keyword>
<proteinExistence type="inferred from homology"/>
<comment type="similarity">
    <text evidence="1">Belongs to the helicase family.</text>
</comment>
<dbReference type="InterPro" id="IPR051055">
    <property type="entry name" value="PIF1_helicase"/>
</dbReference>
<comment type="catalytic activity">
    <reaction evidence="1">
        <text>ATP + H2O = ADP + phosphate + H(+)</text>
        <dbReference type="Rhea" id="RHEA:13065"/>
        <dbReference type="ChEBI" id="CHEBI:15377"/>
        <dbReference type="ChEBI" id="CHEBI:15378"/>
        <dbReference type="ChEBI" id="CHEBI:30616"/>
        <dbReference type="ChEBI" id="CHEBI:43474"/>
        <dbReference type="ChEBI" id="CHEBI:456216"/>
        <dbReference type="EC" id="5.6.2.3"/>
    </reaction>
</comment>
<accession>A0ABD1DJN8</accession>
<dbReference type="EMBL" id="JBEHCU010005487">
    <property type="protein sequence ID" value="KAL1399634.1"/>
    <property type="molecule type" value="Genomic_DNA"/>
</dbReference>
<feature type="domain" description="DNA helicase Pif1-like DEAD-box helicase" evidence="3">
    <location>
        <begin position="247"/>
        <end position="385"/>
    </location>
</feature>
<dbReference type="Pfam" id="PF05970">
    <property type="entry name" value="PIF1"/>
    <property type="match status" value="1"/>
</dbReference>
<dbReference type="PANTHER" id="PTHR47642">
    <property type="entry name" value="ATP-DEPENDENT DNA HELICASE"/>
    <property type="match status" value="1"/>
</dbReference>
<dbReference type="GO" id="GO:0006310">
    <property type="term" value="P:DNA recombination"/>
    <property type="evidence" value="ECO:0007669"/>
    <property type="project" value="UniProtKB-KW"/>
</dbReference>
<dbReference type="InterPro" id="IPR027417">
    <property type="entry name" value="P-loop_NTPase"/>
</dbReference>
<keyword evidence="1" id="KW-0347">Helicase</keyword>
<dbReference type="InterPro" id="IPR010285">
    <property type="entry name" value="DNA_helicase_pif1-like_DEAD"/>
</dbReference>
<keyword evidence="1" id="KW-0233">DNA recombination</keyword>
<dbReference type="EC" id="5.6.2.3" evidence="1"/>
<feature type="non-terminal residue" evidence="4">
    <location>
        <position position="410"/>
    </location>
</feature>
<dbReference type="Gene3D" id="3.40.50.300">
    <property type="entry name" value="P-loop containing nucleotide triphosphate hydrolases"/>
    <property type="match status" value="1"/>
</dbReference>
<evidence type="ECO:0000313" key="5">
    <source>
        <dbReference type="Proteomes" id="UP001562425"/>
    </source>
</evidence>
<dbReference type="GO" id="GO:0043139">
    <property type="term" value="F:5'-3' DNA helicase activity"/>
    <property type="evidence" value="ECO:0007669"/>
    <property type="project" value="UniProtKB-EC"/>
</dbReference>
<comment type="cofactor">
    <cofactor evidence="1">
        <name>Mg(2+)</name>
        <dbReference type="ChEBI" id="CHEBI:18420"/>
    </cofactor>
</comment>
<feature type="compositionally biased region" description="Basic and acidic residues" evidence="2">
    <location>
        <begin position="52"/>
        <end position="61"/>
    </location>
</feature>
<evidence type="ECO:0000256" key="2">
    <source>
        <dbReference type="SAM" id="MobiDB-lite"/>
    </source>
</evidence>